<feature type="signal peptide" evidence="2">
    <location>
        <begin position="1"/>
        <end position="22"/>
    </location>
</feature>
<protein>
    <recommendedName>
        <fullName evidence="5">Root cap</fullName>
    </recommendedName>
</protein>
<dbReference type="Proteomes" id="UP001454036">
    <property type="component" value="Unassembled WGS sequence"/>
</dbReference>
<evidence type="ECO:0000313" key="4">
    <source>
        <dbReference type="Proteomes" id="UP001454036"/>
    </source>
</evidence>
<feature type="compositionally biased region" description="Pro residues" evidence="1">
    <location>
        <begin position="82"/>
        <end position="113"/>
    </location>
</feature>
<accession>A0AAV3R8T5</accession>
<organism evidence="3 4">
    <name type="scientific">Lithospermum erythrorhizon</name>
    <name type="common">Purple gromwell</name>
    <name type="synonym">Lithospermum officinale var. erythrorhizon</name>
    <dbReference type="NCBI Taxonomy" id="34254"/>
    <lineage>
        <taxon>Eukaryota</taxon>
        <taxon>Viridiplantae</taxon>
        <taxon>Streptophyta</taxon>
        <taxon>Embryophyta</taxon>
        <taxon>Tracheophyta</taxon>
        <taxon>Spermatophyta</taxon>
        <taxon>Magnoliopsida</taxon>
        <taxon>eudicotyledons</taxon>
        <taxon>Gunneridae</taxon>
        <taxon>Pentapetalae</taxon>
        <taxon>asterids</taxon>
        <taxon>lamiids</taxon>
        <taxon>Boraginales</taxon>
        <taxon>Boraginaceae</taxon>
        <taxon>Boraginoideae</taxon>
        <taxon>Lithospermeae</taxon>
        <taxon>Lithospermum</taxon>
    </lineage>
</organism>
<gene>
    <name evidence="3" type="ORF">LIER_26561</name>
</gene>
<comment type="caution">
    <text evidence="3">The sequence shown here is derived from an EMBL/GenBank/DDBJ whole genome shotgun (WGS) entry which is preliminary data.</text>
</comment>
<evidence type="ECO:0008006" key="5">
    <source>
        <dbReference type="Google" id="ProtNLM"/>
    </source>
</evidence>
<feature type="region of interest" description="Disordered" evidence="1">
    <location>
        <begin position="71"/>
        <end position="114"/>
    </location>
</feature>
<keyword evidence="2" id="KW-0732">Signal</keyword>
<evidence type="ECO:0000256" key="1">
    <source>
        <dbReference type="SAM" id="MobiDB-lite"/>
    </source>
</evidence>
<dbReference type="SUPFAM" id="SSF101447">
    <property type="entry name" value="Formin homology 2 domain (FH2 domain)"/>
    <property type="match status" value="1"/>
</dbReference>
<keyword evidence="4" id="KW-1185">Reference proteome</keyword>
<evidence type="ECO:0000256" key="2">
    <source>
        <dbReference type="SAM" id="SignalP"/>
    </source>
</evidence>
<dbReference type="PANTHER" id="PTHR31656">
    <property type="entry name" value="ROOT CAP DOMAIN-CONTAINING PROTEIN"/>
    <property type="match status" value="1"/>
</dbReference>
<dbReference type="AlphaFoldDB" id="A0AAV3R8T5"/>
<dbReference type="InterPro" id="IPR009646">
    <property type="entry name" value="Root_cap"/>
</dbReference>
<dbReference type="Pfam" id="PF06830">
    <property type="entry name" value="Root_cap"/>
    <property type="match status" value="1"/>
</dbReference>
<name>A0AAV3R8T5_LITER</name>
<reference evidence="3 4" key="1">
    <citation type="submission" date="2024-01" db="EMBL/GenBank/DDBJ databases">
        <title>The complete chloroplast genome sequence of Lithospermum erythrorhizon: insights into the phylogenetic relationship among Boraginaceae species and the maternal lineages of purple gromwells.</title>
        <authorList>
            <person name="Okada T."/>
            <person name="Watanabe K."/>
        </authorList>
    </citation>
    <scope>NUCLEOTIDE SEQUENCE [LARGE SCALE GENOMIC DNA]</scope>
</reference>
<sequence>MVRPFLPIPLILFAALLLAVEAGPPKPKKVRCKDKLFTNCYKKDLYCPTSCPRSCVVDCVSCQSTCIPPPPPPPKAKKPKKGSPPPPPGVVYPPPPPPPSTPIPGTPYVPPPDSEVAGEKRVRCKNKAYPQCYAQEHTCPRDCPNTCEVDCVTCSPICNCNKPGAVCQDPRFIGADGLTFYFHGKKERDFCIVSDSNVHINAHFIGKRNENMTRDFTWVQSLGILFDNNQLLVGAKKTSKWDNSIDRLDLVYNGNKISLPETEGSKWEPTEGDRVLISRTKDTNSVTIEVKGNFQIKATIVPITEKESKIHDYGIVAEEDCFAHLDMSFKFYSLSGDVNGVLGQTYGSKYVSRVKMGIDMPVLGGDKEFASSGLFSTDCQVARFDGVGSTSSTTSSNFEFAHLKCASGLDGRGGVVCKR</sequence>
<evidence type="ECO:0000313" key="3">
    <source>
        <dbReference type="EMBL" id="GAA0172814.1"/>
    </source>
</evidence>
<dbReference type="EMBL" id="BAABME010008294">
    <property type="protein sequence ID" value="GAA0172814.1"/>
    <property type="molecule type" value="Genomic_DNA"/>
</dbReference>
<proteinExistence type="predicted"/>
<feature type="chain" id="PRO_5043640781" description="Root cap" evidence="2">
    <location>
        <begin position="23"/>
        <end position="419"/>
    </location>
</feature>